<gene>
    <name evidence="2" type="ORF">C2S53_017150</name>
</gene>
<sequence length="100" mass="11214">DVTKVVEVDSTNLEKEASAVKEVQEKIHERYKVTQKLVADKENTKIIHRSVVVEEPDKQVHSSFSSSEKKSLASPKEKLLGSAHITSSHSQLDPHLLQDQ</sequence>
<organism evidence="2 3">
    <name type="scientific">Perilla frutescens var. hirtella</name>
    <name type="common">Perilla citriodora</name>
    <name type="synonym">Perilla setoyensis</name>
    <dbReference type="NCBI Taxonomy" id="608512"/>
    <lineage>
        <taxon>Eukaryota</taxon>
        <taxon>Viridiplantae</taxon>
        <taxon>Streptophyta</taxon>
        <taxon>Embryophyta</taxon>
        <taxon>Tracheophyta</taxon>
        <taxon>Spermatophyta</taxon>
        <taxon>Magnoliopsida</taxon>
        <taxon>eudicotyledons</taxon>
        <taxon>Gunneridae</taxon>
        <taxon>Pentapetalae</taxon>
        <taxon>asterids</taxon>
        <taxon>lamiids</taxon>
        <taxon>Lamiales</taxon>
        <taxon>Lamiaceae</taxon>
        <taxon>Nepetoideae</taxon>
        <taxon>Elsholtzieae</taxon>
        <taxon>Perilla</taxon>
    </lineage>
</organism>
<evidence type="ECO:0000256" key="1">
    <source>
        <dbReference type="SAM" id="MobiDB-lite"/>
    </source>
</evidence>
<feature type="region of interest" description="Disordered" evidence="1">
    <location>
        <begin position="57"/>
        <end position="100"/>
    </location>
</feature>
<name>A0AAD4NZ97_PERFH</name>
<feature type="non-terminal residue" evidence="2">
    <location>
        <position position="1"/>
    </location>
</feature>
<comment type="caution">
    <text evidence="2">The sequence shown here is derived from an EMBL/GenBank/DDBJ whole genome shotgun (WGS) entry which is preliminary data.</text>
</comment>
<accession>A0AAD4NZ97</accession>
<evidence type="ECO:0000313" key="2">
    <source>
        <dbReference type="EMBL" id="KAH6820330.1"/>
    </source>
</evidence>
<feature type="compositionally biased region" description="Basic and acidic residues" evidence="1">
    <location>
        <begin position="67"/>
        <end position="79"/>
    </location>
</feature>
<protein>
    <submittedName>
        <fullName evidence="2">Uncharacterized protein</fullName>
    </submittedName>
</protein>
<proteinExistence type="predicted"/>
<dbReference type="Proteomes" id="UP001190926">
    <property type="component" value="Unassembled WGS sequence"/>
</dbReference>
<dbReference type="AlphaFoldDB" id="A0AAD4NZ97"/>
<keyword evidence="3" id="KW-1185">Reference proteome</keyword>
<dbReference type="EMBL" id="SDAM02004199">
    <property type="protein sequence ID" value="KAH6820330.1"/>
    <property type="molecule type" value="Genomic_DNA"/>
</dbReference>
<evidence type="ECO:0000313" key="3">
    <source>
        <dbReference type="Proteomes" id="UP001190926"/>
    </source>
</evidence>
<reference evidence="2 3" key="1">
    <citation type="journal article" date="2021" name="Nat. Commun.">
        <title>Incipient diploidization of the medicinal plant Perilla within 10,000 years.</title>
        <authorList>
            <person name="Zhang Y."/>
            <person name="Shen Q."/>
            <person name="Leng L."/>
            <person name="Zhang D."/>
            <person name="Chen S."/>
            <person name="Shi Y."/>
            <person name="Ning Z."/>
            <person name="Chen S."/>
        </authorList>
    </citation>
    <scope>NUCLEOTIDE SEQUENCE [LARGE SCALE GENOMIC DNA]</scope>
    <source>
        <strain evidence="3">cv. PC099</strain>
    </source>
</reference>